<organism evidence="1 2">
    <name type="scientific">Rhizoctonia solani</name>
    <dbReference type="NCBI Taxonomy" id="456999"/>
    <lineage>
        <taxon>Eukaryota</taxon>
        <taxon>Fungi</taxon>
        <taxon>Dikarya</taxon>
        <taxon>Basidiomycota</taxon>
        <taxon>Agaricomycotina</taxon>
        <taxon>Agaricomycetes</taxon>
        <taxon>Cantharellales</taxon>
        <taxon>Ceratobasidiaceae</taxon>
        <taxon>Rhizoctonia</taxon>
    </lineage>
</organism>
<protein>
    <submittedName>
        <fullName evidence="1">Uncharacterized protein</fullName>
    </submittedName>
</protein>
<reference evidence="1" key="1">
    <citation type="submission" date="2021-01" db="EMBL/GenBank/DDBJ databases">
        <authorList>
            <person name="Kaushik A."/>
        </authorList>
    </citation>
    <scope>NUCLEOTIDE SEQUENCE</scope>
    <source>
        <strain evidence="1">AG1-1C</strain>
    </source>
</reference>
<comment type="caution">
    <text evidence="1">The sequence shown here is derived from an EMBL/GenBank/DDBJ whole genome shotgun (WGS) entry which is preliminary data.</text>
</comment>
<name>A0A8H2WCZ1_9AGAM</name>
<sequence length="173" mass="19033">MTTLRPEITSHEAFRPLSHEFLDPYPPYVLVNSQEDARSVSSAGCEPGYLLVLETDGPSGSKSLELNKIGDFRGRVGIVIYTLPFEADLAIVAERILDLLAIGGTAIGFANSQQLTQWKQACLERAKGQSASDIQDQSQDAVKLEWADKKVGGHGDQWVQWSVIKKAPEWAFC</sequence>
<accession>A0A8H2WCZ1</accession>
<evidence type="ECO:0000313" key="1">
    <source>
        <dbReference type="EMBL" id="CAE6364947.1"/>
    </source>
</evidence>
<dbReference type="Proteomes" id="UP000663846">
    <property type="component" value="Unassembled WGS sequence"/>
</dbReference>
<dbReference type="EMBL" id="CAJMWS010000107">
    <property type="protein sequence ID" value="CAE6364947.1"/>
    <property type="molecule type" value="Genomic_DNA"/>
</dbReference>
<evidence type="ECO:0000313" key="2">
    <source>
        <dbReference type="Proteomes" id="UP000663846"/>
    </source>
</evidence>
<dbReference type="AlphaFoldDB" id="A0A8H2WCZ1"/>
<gene>
    <name evidence="1" type="ORF">RDB_LOCUS22023</name>
</gene>
<proteinExistence type="predicted"/>